<dbReference type="GO" id="GO:0004222">
    <property type="term" value="F:metalloendopeptidase activity"/>
    <property type="evidence" value="ECO:0007669"/>
    <property type="project" value="TreeGrafter"/>
</dbReference>
<evidence type="ECO:0000313" key="2">
    <source>
        <dbReference type="EMBL" id="RZM77448.1"/>
    </source>
</evidence>
<feature type="domain" description="M23ase beta-sheet core" evidence="1">
    <location>
        <begin position="135"/>
        <end position="181"/>
    </location>
</feature>
<evidence type="ECO:0000313" key="3">
    <source>
        <dbReference type="Proteomes" id="UP000292459"/>
    </source>
</evidence>
<sequence length="191" mass="21006">MSLVGLIWVSAELWQSTFTADAQEADAPAADVNAAPPSTPWESASFPVENFVAYTSPFGYRNHPFGGRRFHYGLDIAAPMGSYIRSWWEGTVSRVSDNTACGTGIVIESHGWVHIYCHMQGHVVVETDGDRWLVDHDGGIQIRQGDLVKSGQRIGRVGMTGSTTGPHLHWGMKYQGSWVDPTVVLKAMMEK</sequence>
<organism evidence="2 3">
    <name type="scientific">Leptolyngbya iicbica LK</name>
    <dbReference type="NCBI Taxonomy" id="2294035"/>
    <lineage>
        <taxon>Bacteria</taxon>
        <taxon>Bacillati</taxon>
        <taxon>Cyanobacteriota</taxon>
        <taxon>Cyanophyceae</taxon>
        <taxon>Leptolyngbyales</taxon>
        <taxon>Leptolyngbyaceae</taxon>
        <taxon>Leptolyngbya group</taxon>
        <taxon>Leptolyngbya</taxon>
        <taxon>Leptolyngbya iicbica</taxon>
    </lineage>
</organism>
<name>A0A4Q7E5D5_9CYAN</name>
<dbReference type="InterPro" id="IPR050570">
    <property type="entry name" value="Cell_wall_metabolism_enzyme"/>
</dbReference>
<reference evidence="2 3" key="1">
    <citation type="submission" date="2018-11" db="EMBL/GenBank/DDBJ databases">
        <title>Whole genome sequencing of an environmental sample.</title>
        <authorList>
            <person name="Sarangi A.N."/>
            <person name="Singh D."/>
            <person name="Tripathy S."/>
        </authorList>
    </citation>
    <scope>NUCLEOTIDE SEQUENCE [LARGE SCALE GENOMIC DNA]</scope>
    <source>
        <strain evidence="2 3">Lakshadweep</strain>
    </source>
</reference>
<dbReference type="InterPro" id="IPR016047">
    <property type="entry name" value="M23ase_b-sheet_dom"/>
</dbReference>
<dbReference type="PANTHER" id="PTHR21666:SF293">
    <property type="entry name" value="SLL1488 PROTEIN"/>
    <property type="match status" value="1"/>
</dbReference>
<dbReference type="OrthoDB" id="507840at2"/>
<dbReference type="Gene3D" id="2.70.70.10">
    <property type="entry name" value="Glucose Permease (Domain IIA)"/>
    <property type="match status" value="1"/>
</dbReference>
<keyword evidence="3" id="KW-1185">Reference proteome</keyword>
<dbReference type="InterPro" id="IPR011055">
    <property type="entry name" value="Dup_hybrid_motif"/>
</dbReference>
<dbReference type="Proteomes" id="UP000292459">
    <property type="component" value="Unassembled WGS sequence"/>
</dbReference>
<dbReference type="EMBL" id="QVFV01000004">
    <property type="protein sequence ID" value="RZM77448.1"/>
    <property type="molecule type" value="Genomic_DNA"/>
</dbReference>
<accession>A0A4Q7E5D5</accession>
<evidence type="ECO:0000259" key="1">
    <source>
        <dbReference type="Pfam" id="PF01551"/>
    </source>
</evidence>
<dbReference type="CDD" id="cd12797">
    <property type="entry name" value="M23_peptidase"/>
    <property type="match status" value="1"/>
</dbReference>
<dbReference type="PANTHER" id="PTHR21666">
    <property type="entry name" value="PEPTIDASE-RELATED"/>
    <property type="match status" value="1"/>
</dbReference>
<proteinExistence type="predicted"/>
<comment type="caution">
    <text evidence="2">The sequence shown here is derived from an EMBL/GenBank/DDBJ whole genome shotgun (WGS) entry which is preliminary data.</text>
</comment>
<protein>
    <submittedName>
        <fullName evidence="2">M23 family metallopeptidase</fullName>
    </submittedName>
</protein>
<feature type="domain" description="M23ase beta-sheet core" evidence="1">
    <location>
        <begin position="69"/>
        <end position="125"/>
    </location>
</feature>
<gene>
    <name evidence="2" type="ORF">DYY88_16485</name>
</gene>
<dbReference type="Pfam" id="PF01551">
    <property type="entry name" value="Peptidase_M23"/>
    <property type="match status" value="2"/>
</dbReference>
<dbReference type="AlphaFoldDB" id="A0A4Q7E5D5"/>
<dbReference type="SUPFAM" id="SSF51261">
    <property type="entry name" value="Duplicated hybrid motif"/>
    <property type="match status" value="1"/>
</dbReference>